<dbReference type="EMBL" id="MN738956">
    <property type="protein sequence ID" value="QHT33024.1"/>
    <property type="molecule type" value="Genomic_DNA"/>
</dbReference>
<protein>
    <submittedName>
        <fullName evidence="2">Uncharacterized protein</fullName>
    </submittedName>
</protein>
<sequence length="95" mass="11665">MSNIDYINDKSDIKYNYYNGEISNAVNKKLPTKPPETDRYMNKSDGNVYYIYNGGSRRRKRHSRRRRVTNKKSRKIRRSHKSHKSRKSRRHHRRR</sequence>
<accession>A0A6C0EV19</accession>
<reference evidence="2" key="1">
    <citation type="journal article" date="2020" name="Nature">
        <title>Giant virus diversity and host interactions through global metagenomics.</title>
        <authorList>
            <person name="Schulz F."/>
            <person name="Roux S."/>
            <person name="Paez-Espino D."/>
            <person name="Jungbluth S."/>
            <person name="Walsh D.A."/>
            <person name="Denef V.J."/>
            <person name="McMahon K.D."/>
            <person name="Konstantinidis K.T."/>
            <person name="Eloe-Fadrosh E.A."/>
            <person name="Kyrpides N.C."/>
            <person name="Woyke T."/>
        </authorList>
    </citation>
    <scope>NUCLEOTIDE SEQUENCE</scope>
    <source>
        <strain evidence="2">GVMAG-M-3300009161-34</strain>
    </source>
</reference>
<dbReference type="AlphaFoldDB" id="A0A6C0EV19"/>
<feature type="compositionally biased region" description="Basic residues" evidence="1">
    <location>
        <begin position="56"/>
        <end position="95"/>
    </location>
</feature>
<feature type="region of interest" description="Disordered" evidence="1">
    <location>
        <begin position="26"/>
        <end position="95"/>
    </location>
</feature>
<proteinExistence type="predicted"/>
<name>A0A6C0EV19_9ZZZZ</name>
<organism evidence="2">
    <name type="scientific">viral metagenome</name>
    <dbReference type="NCBI Taxonomy" id="1070528"/>
    <lineage>
        <taxon>unclassified sequences</taxon>
        <taxon>metagenomes</taxon>
        <taxon>organismal metagenomes</taxon>
    </lineage>
</organism>
<evidence type="ECO:0000256" key="1">
    <source>
        <dbReference type="SAM" id="MobiDB-lite"/>
    </source>
</evidence>
<evidence type="ECO:0000313" key="2">
    <source>
        <dbReference type="EMBL" id="QHT33024.1"/>
    </source>
</evidence>